<proteinExistence type="inferred from homology"/>
<dbReference type="SUPFAM" id="SSF51971">
    <property type="entry name" value="Nucleotide-binding domain"/>
    <property type="match status" value="1"/>
</dbReference>
<evidence type="ECO:0000256" key="2">
    <source>
        <dbReference type="ARBA" id="ARBA00009410"/>
    </source>
</evidence>
<comment type="cofactor">
    <cofactor evidence="1">
        <name>FAD</name>
        <dbReference type="ChEBI" id="CHEBI:57692"/>
    </cofactor>
</comment>
<evidence type="ECO:0000256" key="3">
    <source>
        <dbReference type="ARBA" id="ARBA00022630"/>
    </source>
</evidence>
<sequence>MTHYNIIGGGIAGASIGYHLISLGAKVTIYDREDSGQATNASAGIICPWISQRRNKKWYRLVTTGAKYYPDFIKTLEDETGLDTGYTRRGSISLFKNEEKLALGYNRISKKKDDSPEMGEVKIIPKEDINHFHPDLNNQYPGIFVEGGGQVKGRLLLHALKTAFLSKGGKWLTQEIPDDLDGYKIYTTGAWGRYQNSGPDIRHQRSEVLHFKVDSDVPVHTPVIMALGPIYIVEMDLNQFAIGTTHIDTDSFEAVPSKENYEYLRGLAERYFPDKKITDVEMLVGLKPYARDHLPFIGHVDDSVYVVNGLGATGLTAGPVIGREVARSLMGLDTELNLEDYNYV</sequence>
<name>A0ABW5WYF6_9STAP</name>
<feature type="domain" description="FAD dependent oxidoreductase" evidence="5">
    <location>
        <begin position="6"/>
        <end position="327"/>
    </location>
</feature>
<dbReference type="EMBL" id="JBHUOQ010000005">
    <property type="protein sequence ID" value="MFD2831318.1"/>
    <property type="molecule type" value="Genomic_DNA"/>
</dbReference>
<dbReference type="InterPro" id="IPR036188">
    <property type="entry name" value="FAD/NAD-bd_sf"/>
</dbReference>
<evidence type="ECO:0000313" key="6">
    <source>
        <dbReference type="EMBL" id="MFD2831318.1"/>
    </source>
</evidence>
<organism evidence="6 7">
    <name type="scientific">Corticicoccus populi</name>
    <dbReference type="NCBI Taxonomy" id="1812821"/>
    <lineage>
        <taxon>Bacteria</taxon>
        <taxon>Bacillati</taxon>
        <taxon>Bacillota</taxon>
        <taxon>Bacilli</taxon>
        <taxon>Bacillales</taxon>
        <taxon>Staphylococcaceae</taxon>
        <taxon>Corticicoccus</taxon>
    </lineage>
</organism>
<evidence type="ECO:0000313" key="7">
    <source>
        <dbReference type="Proteomes" id="UP001597519"/>
    </source>
</evidence>
<dbReference type="Proteomes" id="UP001597519">
    <property type="component" value="Unassembled WGS sequence"/>
</dbReference>
<dbReference type="GO" id="GO:0016491">
    <property type="term" value="F:oxidoreductase activity"/>
    <property type="evidence" value="ECO:0007669"/>
    <property type="project" value="UniProtKB-KW"/>
</dbReference>
<evidence type="ECO:0000256" key="4">
    <source>
        <dbReference type="ARBA" id="ARBA00023002"/>
    </source>
</evidence>
<keyword evidence="4 6" id="KW-0560">Oxidoreductase</keyword>
<dbReference type="PANTHER" id="PTHR13847:SF286">
    <property type="entry name" value="D-AMINO ACID DEHYDROGENASE"/>
    <property type="match status" value="1"/>
</dbReference>
<comment type="similarity">
    <text evidence="2">Belongs to the DadA oxidoreductase family.</text>
</comment>
<dbReference type="Gene3D" id="3.50.50.60">
    <property type="entry name" value="FAD/NAD(P)-binding domain"/>
    <property type="match status" value="1"/>
</dbReference>
<dbReference type="RefSeq" id="WP_377775463.1">
    <property type="nucleotide sequence ID" value="NZ_JBHUOQ010000005.1"/>
</dbReference>
<evidence type="ECO:0000256" key="1">
    <source>
        <dbReference type="ARBA" id="ARBA00001974"/>
    </source>
</evidence>
<keyword evidence="3" id="KW-0285">Flavoprotein</keyword>
<dbReference type="Gene3D" id="3.30.9.10">
    <property type="entry name" value="D-Amino Acid Oxidase, subunit A, domain 2"/>
    <property type="match status" value="1"/>
</dbReference>
<dbReference type="Pfam" id="PF01266">
    <property type="entry name" value="DAO"/>
    <property type="match status" value="1"/>
</dbReference>
<gene>
    <name evidence="6" type="ORF">ACFSX4_12660</name>
</gene>
<evidence type="ECO:0000259" key="5">
    <source>
        <dbReference type="Pfam" id="PF01266"/>
    </source>
</evidence>
<keyword evidence="7" id="KW-1185">Reference proteome</keyword>
<dbReference type="InterPro" id="IPR006076">
    <property type="entry name" value="FAD-dep_OxRdtase"/>
</dbReference>
<accession>A0ABW5WYF6</accession>
<protein>
    <submittedName>
        <fullName evidence="6">NAD(P)/FAD-dependent oxidoreductase</fullName>
        <ecNumber evidence="6">1.-.-.-</ecNumber>
    </submittedName>
</protein>
<comment type="caution">
    <text evidence="6">The sequence shown here is derived from an EMBL/GenBank/DDBJ whole genome shotgun (WGS) entry which is preliminary data.</text>
</comment>
<dbReference type="EC" id="1.-.-.-" evidence="6"/>
<reference evidence="7" key="1">
    <citation type="journal article" date="2019" name="Int. J. Syst. Evol. Microbiol.">
        <title>The Global Catalogue of Microorganisms (GCM) 10K type strain sequencing project: providing services to taxonomists for standard genome sequencing and annotation.</title>
        <authorList>
            <consortium name="The Broad Institute Genomics Platform"/>
            <consortium name="The Broad Institute Genome Sequencing Center for Infectious Disease"/>
            <person name="Wu L."/>
            <person name="Ma J."/>
        </authorList>
    </citation>
    <scope>NUCLEOTIDE SEQUENCE [LARGE SCALE GENOMIC DNA]</scope>
    <source>
        <strain evidence="7">KCTC 33575</strain>
    </source>
</reference>
<dbReference type="PANTHER" id="PTHR13847">
    <property type="entry name" value="SARCOSINE DEHYDROGENASE-RELATED"/>
    <property type="match status" value="1"/>
</dbReference>